<dbReference type="EMBL" id="CM004398">
    <property type="protein sequence ID" value="KAG8642829.1"/>
    <property type="molecule type" value="Genomic_DNA"/>
</dbReference>
<keyword evidence="2" id="KW-1185">Reference proteome</keyword>
<dbReference type="Proteomes" id="UP000091857">
    <property type="component" value="Chromosome 12"/>
</dbReference>
<comment type="caution">
    <text evidence="1">The sequence shown here is derived from an EMBL/GenBank/DDBJ whole genome shotgun (WGS) entry which is preliminary data.</text>
</comment>
<evidence type="ECO:0000313" key="2">
    <source>
        <dbReference type="Proteomes" id="UP000091857"/>
    </source>
</evidence>
<name>A0ACB7GR22_MANES</name>
<proteinExistence type="predicted"/>
<accession>A0ACB7GR22</accession>
<gene>
    <name evidence="1" type="ORF">MANES_12G128000v8</name>
</gene>
<protein>
    <submittedName>
        <fullName evidence="1">Uncharacterized protein</fullName>
    </submittedName>
</protein>
<organism evidence="1 2">
    <name type="scientific">Manihot esculenta</name>
    <name type="common">Cassava</name>
    <name type="synonym">Jatropha manihot</name>
    <dbReference type="NCBI Taxonomy" id="3983"/>
    <lineage>
        <taxon>Eukaryota</taxon>
        <taxon>Viridiplantae</taxon>
        <taxon>Streptophyta</taxon>
        <taxon>Embryophyta</taxon>
        <taxon>Tracheophyta</taxon>
        <taxon>Spermatophyta</taxon>
        <taxon>Magnoliopsida</taxon>
        <taxon>eudicotyledons</taxon>
        <taxon>Gunneridae</taxon>
        <taxon>Pentapetalae</taxon>
        <taxon>rosids</taxon>
        <taxon>fabids</taxon>
        <taxon>Malpighiales</taxon>
        <taxon>Euphorbiaceae</taxon>
        <taxon>Crotonoideae</taxon>
        <taxon>Manihoteae</taxon>
        <taxon>Manihot</taxon>
    </lineage>
</organism>
<evidence type="ECO:0000313" key="1">
    <source>
        <dbReference type="EMBL" id="KAG8642829.1"/>
    </source>
</evidence>
<sequence>MAQNPGRAVSSLLCAENTIFGDLDFNASDEIGIPLSWHHQDDQSRNQDPFSYNDSCKSLMGFTVHSEDRIKEMVKGEKEHLPRDDYLKRLRSGDLDLSVRREALDWIWKVAQAHYNFGPLSVCLSINYLDRFLSVYQLPKGKAWAVQLLAVACLSLAAKMEEANVPLSVDFQVGEPKFVFEAKTIQRMELLVLSTLKWRMQALTPCSFIDYFLSKINGDQHLSTSSIFKSLQLILSTLKGIDFLEFRPSEIAAAVAISVSGEVQAVEIDKAVPYFTQVEKGRVLKCVELIKDLSLISGSGADNVASASGSCVPRSPNGVLDAACLSYKSDDLTVGSCANSSHNSPDIKRRKQMEHKS</sequence>
<reference evidence="2" key="1">
    <citation type="journal article" date="2016" name="Nat. Biotechnol.">
        <title>Sequencing wild and cultivated cassava and related species reveals extensive interspecific hybridization and genetic diversity.</title>
        <authorList>
            <person name="Bredeson J.V."/>
            <person name="Lyons J.B."/>
            <person name="Prochnik S.E."/>
            <person name="Wu G.A."/>
            <person name="Ha C.M."/>
            <person name="Edsinger-Gonzales E."/>
            <person name="Grimwood J."/>
            <person name="Schmutz J."/>
            <person name="Rabbi I.Y."/>
            <person name="Egesi C."/>
            <person name="Nauluvula P."/>
            <person name="Lebot V."/>
            <person name="Ndunguru J."/>
            <person name="Mkamilo G."/>
            <person name="Bart R.S."/>
            <person name="Setter T.L."/>
            <person name="Gleadow R.M."/>
            <person name="Kulakow P."/>
            <person name="Ferguson M.E."/>
            <person name="Rounsley S."/>
            <person name="Rokhsar D.S."/>
        </authorList>
    </citation>
    <scope>NUCLEOTIDE SEQUENCE [LARGE SCALE GENOMIC DNA]</scope>
    <source>
        <strain evidence="2">cv. AM560-2</strain>
    </source>
</reference>